<dbReference type="Gene3D" id="3.40.50.1820">
    <property type="entry name" value="alpha/beta hydrolase"/>
    <property type="match status" value="1"/>
</dbReference>
<keyword evidence="1" id="KW-0472">Membrane</keyword>
<dbReference type="OrthoDB" id="426718at2759"/>
<dbReference type="InterPro" id="IPR002921">
    <property type="entry name" value="Fungal_lipase-type"/>
</dbReference>
<dbReference type="Proteomes" id="UP000663881">
    <property type="component" value="Unassembled WGS sequence"/>
</dbReference>
<keyword evidence="1" id="KW-0812">Transmembrane</keyword>
<feature type="transmembrane region" description="Helical" evidence="1">
    <location>
        <begin position="12"/>
        <end position="36"/>
    </location>
</feature>
<dbReference type="GO" id="GO:0004806">
    <property type="term" value="F:triacylglycerol lipase activity"/>
    <property type="evidence" value="ECO:0007669"/>
    <property type="project" value="InterPro"/>
</dbReference>
<feature type="domain" description="Fungal lipase-type" evidence="2">
    <location>
        <begin position="166"/>
        <end position="329"/>
    </location>
</feature>
<dbReference type="GO" id="GO:0006629">
    <property type="term" value="P:lipid metabolic process"/>
    <property type="evidence" value="ECO:0007669"/>
    <property type="project" value="InterPro"/>
</dbReference>
<dbReference type="CDD" id="cd00519">
    <property type="entry name" value="Lipase_3"/>
    <property type="match status" value="1"/>
</dbReference>
<dbReference type="AlphaFoldDB" id="A0A814BF85"/>
<dbReference type="EMBL" id="CAJNON010000078">
    <property type="protein sequence ID" value="CAF0928465.1"/>
    <property type="molecule type" value="Genomic_DNA"/>
</dbReference>
<dbReference type="Proteomes" id="UP000663891">
    <property type="component" value="Unassembled WGS sequence"/>
</dbReference>
<evidence type="ECO:0000313" key="4">
    <source>
        <dbReference type="EMBL" id="CAF3838305.1"/>
    </source>
</evidence>
<comment type="caution">
    <text evidence="3">The sequence shown here is derived from an EMBL/GenBank/DDBJ whole genome shotgun (WGS) entry which is preliminary data.</text>
</comment>
<evidence type="ECO:0000259" key="2">
    <source>
        <dbReference type="Pfam" id="PF01764"/>
    </source>
</evidence>
<organism evidence="3 5">
    <name type="scientific">Adineta steineri</name>
    <dbReference type="NCBI Taxonomy" id="433720"/>
    <lineage>
        <taxon>Eukaryota</taxon>
        <taxon>Metazoa</taxon>
        <taxon>Spiralia</taxon>
        <taxon>Gnathifera</taxon>
        <taxon>Rotifera</taxon>
        <taxon>Eurotatoria</taxon>
        <taxon>Bdelloidea</taxon>
        <taxon>Adinetida</taxon>
        <taxon>Adinetidae</taxon>
        <taxon>Adineta</taxon>
    </lineage>
</organism>
<accession>A0A814BF85</accession>
<evidence type="ECO:0000256" key="1">
    <source>
        <dbReference type="SAM" id="Phobius"/>
    </source>
</evidence>
<dbReference type="PANTHER" id="PTHR46086">
    <property type="entry name" value="ALPHA/BETA-HYDROLASES SUPERFAMILY PROTEIN"/>
    <property type="match status" value="1"/>
</dbReference>
<reference evidence="3" key="1">
    <citation type="submission" date="2021-02" db="EMBL/GenBank/DDBJ databases">
        <authorList>
            <person name="Nowell W R."/>
        </authorList>
    </citation>
    <scope>NUCLEOTIDE SEQUENCE</scope>
</reference>
<gene>
    <name evidence="4" type="ORF">OKA104_LOCUS20735</name>
    <name evidence="3" type="ORF">VCS650_LOCUS10786</name>
</gene>
<keyword evidence="1" id="KW-1133">Transmembrane helix</keyword>
<dbReference type="InterPro" id="IPR044819">
    <property type="entry name" value="OBL-like"/>
</dbReference>
<evidence type="ECO:0000313" key="3">
    <source>
        <dbReference type="EMBL" id="CAF0928465.1"/>
    </source>
</evidence>
<name>A0A814BF85_9BILA</name>
<dbReference type="PANTHER" id="PTHR46086:SF3">
    <property type="entry name" value="TRIACYLGLYCEROL LIPASE OBL1"/>
    <property type="match status" value="1"/>
</dbReference>
<dbReference type="EMBL" id="CAJOAY010001401">
    <property type="protein sequence ID" value="CAF3838305.1"/>
    <property type="molecule type" value="Genomic_DNA"/>
</dbReference>
<dbReference type="InterPro" id="IPR029058">
    <property type="entry name" value="AB_hydrolase_fold"/>
</dbReference>
<sequence>MYTIESLSISRLLSSIVIHFRSIVLIIFSLCLNLFIGHLYRSYQFIKFIGIYIQTSFGIITGNHYSLVNVADDNFSIGITADRLFKKYNNNINRDYNTPDIFDVFHIYLSKILYESSPVIKQQCIDWGFDDESIKILTYIQNQDLTKYSFSTQAAVINYKESNSIIIAFRGTEPMDLLQWITDASTNFIDINNIFNDDINKNPIQVHAGFYSALGLHELKPIHEIDFNNVNDATTPMFIQLLKAIKEFNQNDTKCNITITGHSLGAGLASLFSFVLAGYGYESCISGVYTYGQPLVGNRHYAEILNNKLGNRIHRWVNHSDIVPRLPVIELPSIPWFYARTRYSDALEVATHNNKTKSNEFQHHYYHSGLRFKIDWKGNLVRENLIDQGPILAYQDGLDLFYIKYSFFNAIYSLCNITPLRSLLWLTAPAEINDHFPGDYGRRIKKIVTKNK</sequence>
<proteinExistence type="predicted"/>
<dbReference type="SUPFAM" id="SSF53474">
    <property type="entry name" value="alpha/beta-Hydrolases"/>
    <property type="match status" value="1"/>
</dbReference>
<protein>
    <recommendedName>
        <fullName evidence="2">Fungal lipase-type domain-containing protein</fullName>
    </recommendedName>
</protein>
<evidence type="ECO:0000313" key="5">
    <source>
        <dbReference type="Proteomes" id="UP000663891"/>
    </source>
</evidence>
<dbReference type="Pfam" id="PF01764">
    <property type="entry name" value="Lipase_3"/>
    <property type="match status" value="1"/>
</dbReference>